<dbReference type="InterPro" id="IPR048503">
    <property type="entry name" value="NamZ_C"/>
</dbReference>
<keyword evidence="1" id="KW-0732">Signal</keyword>
<evidence type="ECO:0000259" key="2">
    <source>
        <dbReference type="Pfam" id="PF07075"/>
    </source>
</evidence>
<dbReference type="Gene3D" id="3.90.1150.140">
    <property type="match status" value="1"/>
</dbReference>
<dbReference type="PANTHER" id="PTHR42915:SF1">
    <property type="entry name" value="PEPTIDOGLYCAN BETA-N-ACETYLMURAMIDASE NAMZ"/>
    <property type="match status" value="1"/>
</dbReference>
<comment type="caution">
    <text evidence="4">The sequence shown here is derived from an EMBL/GenBank/DDBJ whole genome shotgun (WGS) entry which is preliminary data.</text>
</comment>
<dbReference type="EMBL" id="QTJU01000002">
    <property type="protein sequence ID" value="RFM28803.1"/>
    <property type="molecule type" value="Genomic_DNA"/>
</dbReference>
<protein>
    <submittedName>
        <fullName evidence="4">DUF1343 domain-containing protein</fullName>
    </submittedName>
</protein>
<dbReference type="InterPro" id="IPR048502">
    <property type="entry name" value="NamZ_N"/>
</dbReference>
<dbReference type="Gene3D" id="3.40.50.12170">
    <property type="entry name" value="Uncharacterised protein PF07075, DUF1343"/>
    <property type="match status" value="1"/>
</dbReference>
<dbReference type="AlphaFoldDB" id="A0A3E1NLL1"/>
<organism evidence="4 5">
    <name type="scientific">Deminuibacter soli</name>
    <dbReference type="NCBI Taxonomy" id="2291815"/>
    <lineage>
        <taxon>Bacteria</taxon>
        <taxon>Pseudomonadati</taxon>
        <taxon>Bacteroidota</taxon>
        <taxon>Chitinophagia</taxon>
        <taxon>Chitinophagales</taxon>
        <taxon>Chitinophagaceae</taxon>
        <taxon>Deminuibacter</taxon>
    </lineage>
</organism>
<evidence type="ECO:0000256" key="1">
    <source>
        <dbReference type="SAM" id="SignalP"/>
    </source>
</evidence>
<dbReference type="InterPro" id="IPR008302">
    <property type="entry name" value="NamZ"/>
</dbReference>
<evidence type="ECO:0000313" key="5">
    <source>
        <dbReference type="Proteomes" id="UP000261284"/>
    </source>
</evidence>
<gene>
    <name evidence="4" type="ORF">DXN05_08495</name>
</gene>
<dbReference type="Pfam" id="PF20732">
    <property type="entry name" value="NamZ_C"/>
    <property type="match status" value="1"/>
</dbReference>
<evidence type="ECO:0000259" key="3">
    <source>
        <dbReference type="Pfam" id="PF20732"/>
    </source>
</evidence>
<sequence>MKQLCLLSFLLLLLFPGFAQQRSSSTANKNTAIEPGAYQLNQYLPLLKNKRVGIFANPTSMVGHRHLVDTLQRLGIRITKIFGPEHGFRGEADAGAKVDSYVDAATGVPVVSLYGKKTVPDANDLADVDVMVFDLQDVGVRFYTYISSLQDYMEGAIAAHKPLIVLDRPNPNGFYVDGPVLDTAFKSHVGMQPIPIVYGMTIGEYARMLLGEQWLKVLPAAGEHWSLKIIRCRNYTHKSHYALPVKPSPNLPDMASIYLYPSTCFFEGTVLSEGRGTDHPFAVFGHPSLPNTLYRFTPTSRPGAVASKNYNKVNYGWNLYGSPQQVLQEVNNQIQLKWLIEAYRLFPQKDSFFIRPKTGTYFFNKLAGNNILMQQLVQNKTAAEIKASWQPGLTAFRKIRKKYLLYQDFE</sequence>
<feature type="signal peptide" evidence="1">
    <location>
        <begin position="1"/>
        <end position="19"/>
    </location>
</feature>
<name>A0A3E1NLL1_9BACT</name>
<evidence type="ECO:0000313" key="4">
    <source>
        <dbReference type="EMBL" id="RFM28803.1"/>
    </source>
</evidence>
<dbReference type="RefSeq" id="WP_116846792.1">
    <property type="nucleotide sequence ID" value="NZ_QTJU01000002.1"/>
</dbReference>
<keyword evidence="5" id="KW-1185">Reference proteome</keyword>
<dbReference type="Proteomes" id="UP000261284">
    <property type="component" value="Unassembled WGS sequence"/>
</dbReference>
<reference evidence="4 5" key="1">
    <citation type="submission" date="2018-08" db="EMBL/GenBank/DDBJ databases">
        <title>Chitinophagaceae sp. K23C18032701, a novel bacterium isolated from forest soil.</title>
        <authorList>
            <person name="Wang C."/>
        </authorList>
    </citation>
    <scope>NUCLEOTIDE SEQUENCE [LARGE SCALE GENOMIC DNA]</scope>
    <source>
        <strain evidence="4 5">K23C18032701</strain>
    </source>
</reference>
<dbReference type="GO" id="GO:0033922">
    <property type="term" value="F:peptidoglycan beta-N-acetylmuramidase activity"/>
    <property type="evidence" value="ECO:0007669"/>
    <property type="project" value="InterPro"/>
</dbReference>
<dbReference type="PANTHER" id="PTHR42915">
    <property type="entry name" value="HYPOTHETICAL 460 KDA PROTEIN IN FEUA-SIGW INTERGENIC REGION [PRECURSOR]"/>
    <property type="match status" value="1"/>
</dbReference>
<dbReference type="PIRSF" id="PIRSF016719">
    <property type="entry name" value="UCP016719"/>
    <property type="match status" value="1"/>
</dbReference>
<feature type="chain" id="PRO_5017570123" evidence="1">
    <location>
        <begin position="20"/>
        <end position="410"/>
    </location>
</feature>
<dbReference type="Pfam" id="PF07075">
    <property type="entry name" value="NamZ_N"/>
    <property type="match status" value="1"/>
</dbReference>
<feature type="domain" description="Peptidoglycan beta-N-acetylmuramidase NamZ C-terminal" evidence="3">
    <location>
        <begin position="258"/>
        <end position="406"/>
    </location>
</feature>
<dbReference type="OrthoDB" id="9801061at2"/>
<feature type="domain" description="Peptidoglycan beta-N-acetylmuramidase NamZ N-terminal" evidence="2">
    <location>
        <begin position="52"/>
        <end position="254"/>
    </location>
</feature>
<proteinExistence type="predicted"/>
<accession>A0A3E1NLL1</accession>